<name>A0A1Y3B0K5_EURMA</name>
<evidence type="ECO:0000313" key="1">
    <source>
        <dbReference type="EMBL" id="OTF73393.1"/>
    </source>
</evidence>
<protein>
    <submittedName>
        <fullName evidence="1">Uncharacterized protein</fullName>
    </submittedName>
</protein>
<evidence type="ECO:0000313" key="2">
    <source>
        <dbReference type="Proteomes" id="UP000194236"/>
    </source>
</evidence>
<organism evidence="1 2">
    <name type="scientific">Euroglyphus maynei</name>
    <name type="common">Mayne's house dust mite</name>
    <dbReference type="NCBI Taxonomy" id="6958"/>
    <lineage>
        <taxon>Eukaryota</taxon>
        <taxon>Metazoa</taxon>
        <taxon>Ecdysozoa</taxon>
        <taxon>Arthropoda</taxon>
        <taxon>Chelicerata</taxon>
        <taxon>Arachnida</taxon>
        <taxon>Acari</taxon>
        <taxon>Acariformes</taxon>
        <taxon>Sarcoptiformes</taxon>
        <taxon>Astigmata</taxon>
        <taxon>Psoroptidia</taxon>
        <taxon>Analgoidea</taxon>
        <taxon>Pyroglyphidae</taxon>
        <taxon>Pyroglyphinae</taxon>
        <taxon>Euroglyphus</taxon>
    </lineage>
</organism>
<proteinExistence type="predicted"/>
<dbReference type="InterPro" id="IPR051521">
    <property type="entry name" value="tRNA_Mod/Golgi_Maint"/>
</dbReference>
<gene>
    <name evidence="1" type="ORF">BLA29_005467</name>
</gene>
<dbReference type="Proteomes" id="UP000194236">
    <property type="component" value="Unassembled WGS sequence"/>
</dbReference>
<dbReference type="PANTHER" id="PTHR15627:SF8">
    <property type="entry name" value="TRNA-URIDINE AMINOCARBOXYPROPYLTRANSFERASE 1"/>
    <property type="match status" value="1"/>
</dbReference>
<dbReference type="EMBL" id="MUJZ01051817">
    <property type="protein sequence ID" value="OTF73393.1"/>
    <property type="molecule type" value="Genomic_DNA"/>
</dbReference>
<sequence length="145" mass="17109">MTASNDDLYLDFLNSFNKFDANFNKDDDDDNDEIDKLFGRRPGITRKDISLHLEDSFLKQCKIDRFICEKCHRSRLYYCYTCFILSPMLIGKIPEIRLPIRIDIIKHPQELSGKSTSTHAIILAPQDVRIFTYPDMPDDWHDYNK</sequence>
<comment type="caution">
    <text evidence="1">The sequence shown here is derived from an EMBL/GenBank/DDBJ whole genome shotgun (WGS) entry which is preliminary data.</text>
</comment>
<keyword evidence="2" id="KW-1185">Reference proteome</keyword>
<dbReference type="AlphaFoldDB" id="A0A1Y3B0K5"/>
<dbReference type="PANTHER" id="PTHR15627">
    <property type="entry name" value="NATURAL KILLER CELL-SPECIFIC ANTIGEN KLIP1"/>
    <property type="match status" value="1"/>
</dbReference>
<feature type="non-terminal residue" evidence="1">
    <location>
        <position position="145"/>
    </location>
</feature>
<reference evidence="1 2" key="1">
    <citation type="submission" date="2017-03" db="EMBL/GenBank/DDBJ databases">
        <title>Genome Survey of Euroglyphus maynei.</title>
        <authorList>
            <person name="Arlian L.G."/>
            <person name="Morgan M.S."/>
            <person name="Rider S.D."/>
        </authorList>
    </citation>
    <scope>NUCLEOTIDE SEQUENCE [LARGE SCALE GENOMIC DNA]</scope>
    <source>
        <strain evidence="1">Arlian Lab</strain>
        <tissue evidence="1">Whole body</tissue>
    </source>
</reference>
<dbReference type="OrthoDB" id="3173at2759"/>
<accession>A0A1Y3B0K5</accession>